<dbReference type="OrthoDB" id="1354489at2"/>
<reference evidence="1 2" key="1">
    <citation type="journal article" date="2015" name="Int. J. Syst. Evol. Microbiol.">
        <title>Description of Sphingopyxis fribergensis sp. nov. - a soil bacterium with the ability to degrade styrene and phenylacetic acid.</title>
        <authorList>
            <person name="Oelschlagel M."/>
            <person name="Ruckert C."/>
            <person name="Kalinowski J."/>
            <person name="Schmidt G."/>
            <person name="Schlomann M."/>
            <person name="Tischler D."/>
        </authorList>
    </citation>
    <scope>NUCLEOTIDE SEQUENCE [LARGE SCALE GENOMIC DNA]</scope>
    <source>
        <strain evidence="1 2">Kp5.2</strain>
    </source>
</reference>
<keyword evidence="2" id="KW-1185">Reference proteome</keyword>
<organism evidence="1 2">
    <name type="scientific">Sphingopyxis fribergensis</name>
    <dbReference type="NCBI Taxonomy" id="1515612"/>
    <lineage>
        <taxon>Bacteria</taxon>
        <taxon>Pseudomonadati</taxon>
        <taxon>Pseudomonadota</taxon>
        <taxon>Alphaproteobacteria</taxon>
        <taxon>Sphingomonadales</taxon>
        <taxon>Sphingomonadaceae</taxon>
        <taxon>Sphingopyxis</taxon>
    </lineage>
</organism>
<dbReference type="Proteomes" id="UP000030907">
    <property type="component" value="Chromosome"/>
</dbReference>
<proteinExistence type="predicted"/>
<gene>
    <name evidence="1" type="ORF">SKP52_01750</name>
</gene>
<dbReference type="RefSeq" id="WP_052207725.1">
    <property type="nucleotide sequence ID" value="NZ_CP009122.1"/>
</dbReference>
<evidence type="ECO:0000313" key="1">
    <source>
        <dbReference type="EMBL" id="AJA07287.1"/>
    </source>
</evidence>
<sequence length="223" mass="24376">MMSTAEQLPRIFQANLGRFFDRVILPVMDKLPSHAELETGEADSLDQFLDRAVAQVDNYTANEAAKAFVLTLAGLFERQMSRWARATEDAGGADMSRLTGFEPLVAGCAGQAGIDLAADGLGEALTEMFVVANVVRHGEGRSCERLRALAPHLWDEESVDYHDLLPGTPVASEHVRIRQADLERYTRATTRFWGLADPLPLAVTNPLYGQCLSSDFGDRAAPV</sequence>
<protein>
    <submittedName>
        <fullName evidence="1">Uncharacterized protein</fullName>
    </submittedName>
</protein>
<dbReference type="STRING" id="1515612.SKP52_01750"/>
<name>A0A0A7PH80_9SPHN</name>
<accession>A0A0A7PH80</accession>
<dbReference type="KEGG" id="sphk:SKP52_01750"/>
<evidence type="ECO:0000313" key="2">
    <source>
        <dbReference type="Proteomes" id="UP000030907"/>
    </source>
</evidence>
<dbReference type="HOGENOM" id="CLU_112471_0_0_5"/>
<dbReference type="EMBL" id="CP009122">
    <property type="protein sequence ID" value="AJA07287.1"/>
    <property type="molecule type" value="Genomic_DNA"/>
</dbReference>
<dbReference type="AlphaFoldDB" id="A0A0A7PH80"/>